<dbReference type="AlphaFoldDB" id="A0A919SYK8"/>
<dbReference type="SUPFAM" id="SSF55073">
    <property type="entry name" value="Nucleotide cyclase"/>
    <property type="match status" value="1"/>
</dbReference>
<evidence type="ECO:0000259" key="1">
    <source>
        <dbReference type="PROSITE" id="PS50887"/>
    </source>
</evidence>
<dbReference type="CDD" id="cd01949">
    <property type="entry name" value="GGDEF"/>
    <property type="match status" value="1"/>
</dbReference>
<proteinExistence type="predicted"/>
<keyword evidence="3" id="KW-1185">Reference proteome</keyword>
<dbReference type="RefSeq" id="WP_213001108.1">
    <property type="nucleotide sequence ID" value="NZ_BAAATW010000001.1"/>
</dbReference>
<feature type="domain" description="GGDEF" evidence="1">
    <location>
        <begin position="399"/>
        <end position="531"/>
    </location>
</feature>
<dbReference type="PROSITE" id="PS50887">
    <property type="entry name" value="GGDEF"/>
    <property type="match status" value="1"/>
</dbReference>
<dbReference type="Gene3D" id="3.30.70.270">
    <property type="match status" value="1"/>
</dbReference>
<dbReference type="InterPro" id="IPR050469">
    <property type="entry name" value="Diguanylate_Cyclase"/>
</dbReference>
<dbReference type="InterPro" id="IPR043128">
    <property type="entry name" value="Rev_trsase/Diguanyl_cyclase"/>
</dbReference>
<dbReference type="InterPro" id="IPR011990">
    <property type="entry name" value="TPR-like_helical_dom_sf"/>
</dbReference>
<dbReference type="Gene3D" id="1.25.40.10">
    <property type="entry name" value="Tetratricopeptide repeat domain"/>
    <property type="match status" value="1"/>
</dbReference>
<accession>A0A919SYK8</accession>
<comment type="caution">
    <text evidence="2">The sequence shown here is derived from an EMBL/GenBank/DDBJ whole genome shotgun (WGS) entry which is preliminary data.</text>
</comment>
<dbReference type="SMART" id="SM00267">
    <property type="entry name" value="GGDEF"/>
    <property type="match status" value="1"/>
</dbReference>
<dbReference type="Pfam" id="PF00990">
    <property type="entry name" value="GGDEF"/>
    <property type="match status" value="1"/>
</dbReference>
<dbReference type="InterPro" id="IPR029787">
    <property type="entry name" value="Nucleotide_cyclase"/>
</dbReference>
<gene>
    <name evidence="2" type="ORF">Aco04nite_66010</name>
</gene>
<name>A0A919SYK8_9ACTN</name>
<dbReference type="GO" id="GO:0052621">
    <property type="term" value="F:diguanylate cyclase activity"/>
    <property type="evidence" value="ECO:0007669"/>
    <property type="project" value="TreeGrafter"/>
</dbReference>
<dbReference type="EMBL" id="BOQP01000039">
    <property type="protein sequence ID" value="GIM79538.1"/>
    <property type="molecule type" value="Genomic_DNA"/>
</dbReference>
<dbReference type="InterPro" id="IPR000160">
    <property type="entry name" value="GGDEF_dom"/>
</dbReference>
<evidence type="ECO:0000313" key="3">
    <source>
        <dbReference type="Proteomes" id="UP000680865"/>
    </source>
</evidence>
<organism evidence="2 3">
    <name type="scientific">Winogradskya consettensis</name>
    <dbReference type="NCBI Taxonomy" id="113560"/>
    <lineage>
        <taxon>Bacteria</taxon>
        <taxon>Bacillati</taxon>
        <taxon>Actinomycetota</taxon>
        <taxon>Actinomycetes</taxon>
        <taxon>Micromonosporales</taxon>
        <taxon>Micromonosporaceae</taxon>
        <taxon>Winogradskya</taxon>
    </lineage>
</organism>
<dbReference type="Proteomes" id="UP000680865">
    <property type="component" value="Unassembled WGS sequence"/>
</dbReference>
<dbReference type="SUPFAM" id="SSF48452">
    <property type="entry name" value="TPR-like"/>
    <property type="match status" value="1"/>
</dbReference>
<sequence>MTTETAATPASAVVSPVDERARLEAAVAELEQRPTSKFRSVFAPAATVERRAASLGFDDLFMRARLLRANVFVREGRSERGGRWAHEVLAWAQEHDHAFLLARVHRVLSIFYRQVGDLSEGLTHAVQSYSHLSEEEPPSVRARHLMTLAVALDEAGSIEEGARRFREALHLATAAHDAELALNILNNMAYTAFEKDDEVGARQLVTRMRDVLAVSGRNFSALELDTIARIEMMSGHYDAVEETLHVLLDDNQSKVEVHEGDAPAVCLLTLAEARRLDHRFDAAQEALDAAVRITEERGLDRVRAQAREEQSALYAATGRFELAYEEHRAFHKAATALHSAQREARARALQAVFEATEARRASEHFREMAHRDALTGLYNRRYVNERLPALLGDAVSRRAPISVAMIDLDHFKRVNDTLSHSTGDTVLQHIAQLLLEAASGPMIAARMGGEEFVLIMPGTDAVEAAARCERLRLRVRSHGWEPVTGSLAVTTSIGVTTSDDGRGSPSSLLSLADRNLYVAKREGRDRVVADA</sequence>
<reference evidence="2" key="1">
    <citation type="submission" date="2021-03" db="EMBL/GenBank/DDBJ databases">
        <title>Whole genome shotgun sequence of Actinoplanes consettensis NBRC 14913.</title>
        <authorList>
            <person name="Komaki H."/>
            <person name="Tamura T."/>
        </authorList>
    </citation>
    <scope>NUCLEOTIDE SEQUENCE</scope>
    <source>
        <strain evidence="2">NBRC 14913</strain>
    </source>
</reference>
<protein>
    <recommendedName>
        <fullName evidence="1">GGDEF domain-containing protein</fullName>
    </recommendedName>
</protein>
<dbReference type="NCBIfam" id="TIGR00254">
    <property type="entry name" value="GGDEF"/>
    <property type="match status" value="1"/>
</dbReference>
<dbReference type="FunFam" id="3.30.70.270:FF:000001">
    <property type="entry name" value="Diguanylate cyclase domain protein"/>
    <property type="match status" value="1"/>
</dbReference>
<evidence type="ECO:0000313" key="2">
    <source>
        <dbReference type="EMBL" id="GIM79538.1"/>
    </source>
</evidence>
<dbReference type="PANTHER" id="PTHR45138">
    <property type="entry name" value="REGULATORY COMPONENTS OF SENSORY TRANSDUCTION SYSTEM"/>
    <property type="match status" value="1"/>
</dbReference>
<dbReference type="PANTHER" id="PTHR45138:SF9">
    <property type="entry name" value="DIGUANYLATE CYCLASE DGCM-RELATED"/>
    <property type="match status" value="1"/>
</dbReference>